<keyword evidence="1" id="KW-1133">Transmembrane helix</keyword>
<feature type="transmembrane region" description="Helical" evidence="1">
    <location>
        <begin position="34"/>
        <end position="61"/>
    </location>
</feature>
<keyword evidence="4" id="KW-1185">Reference proteome</keyword>
<evidence type="ECO:0000256" key="1">
    <source>
        <dbReference type="SAM" id="Phobius"/>
    </source>
</evidence>
<dbReference type="Proteomes" id="UP000469215">
    <property type="component" value="Unassembled WGS sequence"/>
</dbReference>
<sequence length="113" mass="11400">MSAPSPAPTAHADFAAHAAPAGGAGSEPVRTCGIASLVLGICSLLSGWTFFVPLIGVWLGIRSRRREPAGRTVANWGLVLNGICLALWAVLVVIVLVLALTSAGFALAVPSAG</sequence>
<protein>
    <submittedName>
        <fullName evidence="3">DUF4190 domain-containing protein</fullName>
    </submittedName>
</protein>
<proteinExistence type="predicted"/>
<organism evidence="3 4">
    <name type="scientific">Brevibacterium rongguiense</name>
    <dbReference type="NCBI Taxonomy" id="2695267"/>
    <lineage>
        <taxon>Bacteria</taxon>
        <taxon>Bacillati</taxon>
        <taxon>Actinomycetota</taxon>
        <taxon>Actinomycetes</taxon>
        <taxon>Micrococcales</taxon>
        <taxon>Brevibacteriaceae</taxon>
        <taxon>Brevibacterium</taxon>
    </lineage>
</organism>
<evidence type="ECO:0000313" key="4">
    <source>
        <dbReference type="Proteomes" id="UP000469215"/>
    </source>
</evidence>
<dbReference type="RefSeq" id="WP_160952262.1">
    <property type="nucleotide sequence ID" value="NZ_WWEQ01000005.1"/>
</dbReference>
<dbReference type="EMBL" id="WWEQ01000005">
    <property type="protein sequence ID" value="MYM18825.1"/>
    <property type="molecule type" value="Genomic_DNA"/>
</dbReference>
<dbReference type="AlphaFoldDB" id="A0A6N9H4G3"/>
<reference evidence="3 4" key="1">
    <citation type="submission" date="2020-01" db="EMBL/GenBank/DDBJ databases">
        <authorList>
            <person name="Deng T."/>
        </authorList>
    </citation>
    <scope>NUCLEOTIDE SEQUENCE [LARGE SCALE GENOMIC DNA]</scope>
    <source>
        <strain evidence="3 4">5221</strain>
    </source>
</reference>
<keyword evidence="1" id="KW-0472">Membrane</keyword>
<evidence type="ECO:0000313" key="3">
    <source>
        <dbReference type="EMBL" id="MYM18825.1"/>
    </source>
</evidence>
<gene>
    <name evidence="3" type="ORF">GSY69_02220</name>
</gene>
<accession>A0A6N9H4G3</accession>
<feature type="domain" description="DUF4190" evidence="2">
    <location>
        <begin position="33"/>
        <end position="91"/>
    </location>
</feature>
<comment type="caution">
    <text evidence="3">The sequence shown here is derived from an EMBL/GenBank/DDBJ whole genome shotgun (WGS) entry which is preliminary data.</text>
</comment>
<dbReference type="Pfam" id="PF13828">
    <property type="entry name" value="DUF4190"/>
    <property type="match status" value="1"/>
</dbReference>
<evidence type="ECO:0000259" key="2">
    <source>
        <dbReference type="Pfam" id="PF13828"/>
    </source>
</evidence>
<keyword evidence="1" id="KW-0812">Transmembrane</keyword>
<feature type="transmembrane region" description="Helical" evidence="1">
    <location>
        <begin position="73"/>
        <end position="100"/>
    </location>
</feature>
<dbReference type="InterPro" id="IPR025241">
    <property type="entry name" value="DUF4190"/>
</dbReference>
<name>A0A6N9H4G3_9MICO</name>